<comment type="caution">
    <text evidence="5">The sequence shown here is derived from an EMBL/GenBank/DDBJ whole genome shotgun (WGS) entry which is preliminary data.</text>
</comment>
<evidence type="ECO:0000256" key="1">
    <source>
        <dbReference type="ARBA" id="ARBA00023015"/>
    </source>
</evidence>
<dbReference type="PRINTS" id="PR00034">
    <property type="entry name" value="HTHCRP"/>
</dbReference>
<dbReference type="InterPro" id="IPR036388">
    <property type="entry name" value="WH-like_DNA-bd_sf"/>
</dbReference>
<dbReference type="InterPro" id="IPR012318">
    <property type="entry name" value="HTH_CRP"/>
</dbReference>
<keyword evidence="1" id="KW-0805">Transcription regulation</keyword>
<dbReference type="PANTHER" id="PTHR24567:SF26">
    <property type="entry name" value="REGULATORY PROTEIN YEIL"/>
    <property type="match status" value="1"/>
</dbReference>
<proteinExistence type="predicted"/>
<name>A0ABV7H0D1_9BURK</name>
<keyword evidence="3" id="KW-0804">Transcription</keyword>
<evidence type="ECO:0000256" key="3">
    <source>
        <dbReference type="ARBA" id="ARBA00023163"/>
    </source>
</evidence>
<dbReference type="InterPro" id="IPR014710">
    <property type="entry name" value="RmlC-like_jellyroll"/>
</dbReference>
<dbReference type="InterPro" id="IPR036390">
    <property type="entry name" value="WH_DNA-bd_sf"/>
</dbReference>
<dbReference type="Proteomes" id="UP001595556">
    <property type="component" value="Unassembled WGS sequence"/>
</dbReference>
<accession>A0ABV7H0D1</accession>
<dbReference type="Pfam" id="PF13545">
    <property type="entry name" value="HTH_Crp_2"/>
    <property type="match status" value="1"/>
</dbReference>
<organism evidence="5 6">
    <name type="scientific">Piscinibacterium candidicorallinum</name>
    <dbReference type="NCBI Taxonomy" id="1793872"/>
    <lineage>
        <taxon>Bacteria</taxon>
        <taxon>Pseudomonadati</taxon>
        <taxon>Pseudomonadota</taxon>
        <taxon>Betaproteobacteria</taxon>
        <taxon>Burkholderiales</taxon>
        <taxon>Piscinibacterium</taxon>
    </lineage>
</organism>
<dbReference type="SUPFAM" id="SSF51206">
    <property type="entry name" value="cAMP-binding domain-like"/>
    <property type="match status" value="1"/>
</dbReference>
<dbReference type="InterPro" id="IPR018490">
    <property type="entry name" value="cNMP-bd_dom_sf"/>
</dbReference>
<gene>
    <name evidence="5" type="ORF">ACFOEN_00160</name>
</gene>
<sequence>MASSAQAGQGSMDYADQQALAVLYPALAEGLRGLPGGAAGLRWMDVDPGTVLFDEQQPCMGLACVLSGGVRVIKRLPEARGGRKAPRQMHLYDVTPGESCAATLACLAGDHPYRLTGVANPGTRLALVPTPVFFALLDQSAAFRRFVFDSLATRIVDLLAVVEEVSVKRLDERLAAHLLGRGRVVEVTHQELADEIGSVREIVSRLLRSFAEQGWIAQQRQAIEILDARALRELADGGQRSSPDATSRN</sequence>
<evidence type="ECO:0000313" key="6">
    <source>
        <dbReference type="Proteomes" id="UP001595556"/>
    </source>
</evidence>
<dbReference type="RefSeq" id="WP_377300336.1">
    <property type="nucleotide sequence ID" value="NZ_CP180191.1"/>
</dbReference>
<dbReference type="Gene3D" id="2.60.120.10">
    <property type="entry name" value="Jelly Rolls"/>
    <property type="match status" value="1"/>
</dbReference>
<reference evidence="6" key="1">
    <citation type="journal article" date="2019" name="Int. J. Syst. Evol. Microbiol.">
        <title>The Global Catalogue of Microorganisms (GCM) 10K type strain sequencing project: providing services to taxonomists for standard genome sequencing and annotation.</title>
        <authorList>
            <consortium name="The Broad Institute Genomics Platform"/>
            <consortium name="The Broad Institute Genome Sequencing Center for Infectious Disease"/>
            <person name="Wu L."/>
            <person name="Ma J."/>
        </authorList>
    </citation>
    <scope>NUCLEOTIDE SEQUENCE [LARGE SCALE GENOMIC DNA]</scope>
    <source>
        <strain evidence="6">KCTC 52168</strain>
    </source>
</reference>
<evidence type="ECO:0000256" key="2">
    <source>
        <dbReference type="ARBA" id="ARBA00023125"/>
    </source>
</evidence>
<keyword evidence="6" id="KW-1185">Reference proteome</keyword>
<dbReference type="Gene3D" id="1.10.10.10">
    <property type="entry name" value="Winged helix-like DNA-binding domain superfamily/Winged helix DNA-binding domain"/>
    <property type="match status" value="1"/>
</dbReference>
<dbReference type="CDD" id="cd00092">
    <property type="entry name" value="HTH_CRP"/>
    <property type="match status" value="1"/>
</dbReference>
<protein>
    <submittedName>
        <fullName evidence="5">Crp/Fnr family transcriptional regulator</fullName>
    </submittedName>
</protein>
<dbReference type="SMART" id="SM00419">
    <property type="entry name" value="HTH_CRP"/>
    <property type="match status" value="1"/>
</dbReference>
<dbReference type="EMBL" id="JBHRTI010000001">
    <property type="protein sequence ID" value="MFC3146046.1"/>
    <property type="molecule type" value="Genomic_DNA"/>
</dbReference>
<dbReference type="PROSITE" id="PS51063">
    <property type="entry name" value="HTH_CRP_2"/>
    <property type="match status" value="1"/>
</dbReference>
<dbReference type="PANTHER" id="PTHR24567">
    <property type="entry name" value="CRP FAMILY TRANSCRIPTIONAL REGULATORY PROTEIN"/>
    <property type="match status" value="1"/>
</dbReference>
<keyword evidence="2" id="KW-0238">DNA-binding</keyword>
<feature type="domain" description="HTH crp-type" evidence="4">
    <location>
        <begin position="168"/>
        <end position="229"/>
    </location>
</feature>
<dbReference type="InterPro" id="IPR050397">
    <property type="entry name" value="Env_Response_Regulators"/>
</dbReference>
<dbReference type="SUPFAM" id="SSF46785">
    <property type="entry name" value="Winged helix' DNA-binding domain"/>
    <property type="match status" value="1"/>
</dbReference>
<evidence type="ECO:0000313" key="5">
    <source>
        <dbReference type="EMBL" id="MFC3146046.1"/>
    </source>
</evidence>
<evidence type="ECO:0000259" key="4">
    <source>
        <dbReference type="PROSITE" id="PS51063"/>
    </source>
</evidence>